<dbReference type="Proteomes" id="UP000283509">
    <property type="component" value="Unassembled WGS sequence"/>
</dbReference>
<name>A0A423SDD4_PENVA</name>
<evidence type="ECO:0000313" key="3">
    <source>
        <dbReference type="Proteomes" id="UP000283509"/>
    </source>
</evidence>
<comment type="caution">
    <text evidence="2">The sequence shown here is derived from an EMBL/GenBank/DDBJ whole genome shotgun (WGS) entry which is preliminary data.</text>
</comment>
<feature type="region of interest" description="Disordered" evidence="1">
    <location>
        <begin position="127"/>
        <end position="146"/>
    </location>
</feature>
<dbReference type="EMBL" id="QCYY01003774">
    <property type="protein sequence ID" value="ROT62194.1"/>
    <property type="molecule type" value="Genomic_DNA"/>
</dbReference>
<protein>
    <submittedName>
        <fullName evidence="2">Uncharacterized protein</fullName>
    </submittedName>
</protein>
<accession>A0A423SDD4</accession>
<reference evidence="2 3" key="1">
    <citation type="submission" date="2018-04" db="EMBL/GenBank/DDBJ databases">
        <authorList>
            <person name="Zhang X."/>
            <person name="Yuan J."/>
            <person name="Li F."/>
            <person name="Xiang J."/>
        </authorList>
    </citation>
    <scope>NUCLEOTIDE SEQUENCE [LARGE SCALE GENOMIC DNA]</scope>
    <source>
        <tissue evidence="2">Muscle</tissue>
    </source>
</reference>
<gene>
    <name evidence="2" type="ORF">C7M84_019971</name>
</gene>
<evidence type="ECO:0000256" key="1">
    <source>
        <dbReference type="SAM" id="MobiDB-lite"/>
    </source>
</evidence>
<proteinExistence type="predicted"/>
<reference evidence="2 3" key="2">
    <citation type="submission" date="2019-01" db="EMBL/GenBank/DDBJ databases">
        <title>The decoding of complex shrimp genome reveals the adaptation for benthos swimmer, frequently molting mechanism and breeding impact on genome.</title>
        <authorList>
            <person name="Sun Y."/>
            <person name="Gao Y."/>
            <person name="Yu Y."/>
        </authorList>
    </citation>
    <scope>NUCLEOTIDE SEQUENCE [LARGE SCALE GENOMIC DNA]</scope>
    <source>
        <tissue evidence="2">Muscle</tissue>
    </source>
</reference>
<dbReference type="AlphaFoldDB" id="A0A423SDD4"/>
<sequence>MAILYHSIELSRSIRDRCFALWRKVTKVMHPGRRGPTTKAIKQLLGGTPLDSEEGTIARAISRLLAFDPLWSTIADSIQGVIARLFDKVTIGNELFMDAILVLLNCSPRSVHGKPIVREGTVPPRIPIVGEGSVPPRTPIVGEGRVPPRSVHGKPIVGKGTVPPSSVHGRPIVGEALGDINCAIRNILNMTDDLEWYEVDRDLRSAVRKVLCYDPDADEVTSTLQQAVVALVGENICDISLGKLNALKLILEHRPTKETLYPTIYRRMDDLGLRDDQHTAYFFFKRALRLARNERWTLQREDVERVEAVLKLFEYYPRKPFEEESIEQAIRKLGDECDPGDYESLKEVLRYILKYQPKAKKRTVIDEILGQFVRRKETFRLVFPTTLAEASARRKLWLSKVREFVKQSNMAPDHHKHEVKM</sequence>
<organism evidence="2 3">
    <name type="scientific">Penaeus vannamei</name>
    <name type="common">Whiteleg shrimp</name>
    <name type="synonym">Litopenaeus vannamei</name>
    <dbReference type="NCBI Taxonomy" id="6689"/>
    <lineage>
        <taxon>Eukaryota</taxon>
        <taxon>Metazoa</taxon>
        <taxon>Ecdysozoa</taxon>
        <taxon>Arthropoda</taxon>
        <taxon>Crustacea</taxon>
        <taxon>Multicrustacea</taxon>
        <taxon>Malacostraca</taxon>
        <taxon>Eumalacostraca</taxon>
        <taxon>Eucarida</taxon>
        <taxon>Decapoda</taxon>
        <taxon>Dendrobranchiata</taxon>
        <taxon>Penaeoidea</taxon>
        <taxon>Penaeidae</taxon>
        <taxon>Penaeus</taxon>
    </lineage>
</organism>
<keyword evidence="3" id="KW-1185">Reference proteome</keyword>
<evidence type="ECO:0000313" key="2">
    <source>
        <dbReference type="EMBL" id="ROT62194.1"/>
    </source>
</evidence>